<accession>A0ABU5DG71</accession>
<proteinExistence type="predicted"/>
<organism evidence="1 2">
    <name type="scientific">Roseateles agri</name>
    <dbReference type="NCBI Taxonomy" id="3098619"/>
    <lineage>
        <taxon>Bacteria</taxon>
        <taxon>Pseudomonadati</taxon>
        <taxon>Pseudomonadota</taxon>
        <taxon>Betaproteobacteria</taxon>
        <taxon>Burkholderiales</taxon>
        <taxon>Sphaerotilaceae</taxon>
        <taxon>Roseateles</taxon>
    </lineage>
</organism>
<keyword evidence="2" id="KW-1185">Reference proteome</keyword>
<comment type="caution">
    <text evidence="1">The sequence shown here is derived from an EMBL/GenBank/DDBJ whole genome shotgun (WGS) entry which is preliminary data.</text>
</comment>
<protein>
    <submittedName>
        <fullName evidence="1">Uncharacterized protein</fullName>
    </submittedName>
</protein>
<gene>
    <name evidence="1" type="ORF">SNE35_12185</name>
</gene>
<dbReference type="RefSeq" id="WP_320423181.1">
    <property type="nucleotide sequence ID" value="NZ_JAXCLA010000004.1"/>
</dbReference>
<name>A0ABU5DG71_9BURK</name>
<evidence type="ECO:0000313" key="1">
    <source>
        <dbReference type="EMBL" id="MDY0745271.1"/>
    </source>
</evidence>
<sequence length="256" mass="27711">MTLTPAWRAFGQQACDLEHDFACDDRPALVTALLAAAAPAEDWWQAPVSRRIAALLDLALHSSGLRSLDLTLHCEQPGCGKRFDIELPEEAWAQDDGALSGALTPVAVTTETGQPLMTLRRPTGADLRACREDAMTTLLDAGPAAVAHALLKRLCLAGTPVDGDAPRAAQALAEADPLVAFSVHCTCPECGTPDDYAIDLEAEALRRLALRQIALVDEVHRIASHYGWSEREIFEVPPARRRLYLQAMNANEEPFA</sequence>
<evidence type="ECO:0000313" key="2">
    <source>
        <dbReference type="Proteomes" id="UP001285263"/>
    </source>
</evidence>
<dbReference type="EMBL" id="JAXCLA010000004">
    <property type="protein sequence ID" value="MDY0745271.1"/>
    <property type="molecule type" value="Genomic_DNA"/>
</dbReference>
<reference evidence="1 2" key="1">
    <citation type="submission" date="2023-11" db="EMBL/GenBank/DDBJ databases">
        <title>Paucibacter sp. nov., isolated from fresh soil in Korea.</title>
        <authorList>
            <person name="Le N.T.T."/>
        </authorList>
    </citation>
    <scope>NUCLEOTIDE SEQUENCE [LARGE SCALE GENOMIC DNA]</scope>
    <source>
        <strain evidence="1 2">R3-3</strain>
    </source>
</reference>
<dbReference type="Proteomes" id="UP001285263">
    <property type="component" value="Unassembled WGS sequence"/>
</dbReference>